<sequence>MFASHNLCPIMPKCTKLHVPLFPNPYRHIRQLLCEEANIVHRNGHIAANPPGGRNHTGWKINGRRKVGNFPFQILQISVPRSCCYASMRRQSYKTKPTERQT</sequence>
<dbReference type="AlphaFoldDB" id="A0A1A8Z4Z4"/>
<dbReference type="Proteomes" id="UP000078555">
    <property type="component" value="Unassembled WGS sequence"/>
</dbReference>
<evidence type="ECO:0000313" key="2">
    <source>
        <dbReference type="EMBL" id="SBT39567.1"/>
    </source>
</evidence>
<gene>
    <name evidence="1" type="ORF">POVWA1_039070</name>
    <name evidence="2" type="ORF">POVWA2_038030</name>
</gene>
<reference evidence="1" key="1">
    <citation type="submission" date="2016-05" db="EMBL/GenBank/DDBJ databases">
        <authorList>
            <person name="Lavstsen T."/>
            <person name="Jespersen J.S."/>
        </authorList>
    </citation>
    <scope>NUCLEOTIDE SEQUENCE [LARGE SCALE GENOMIC DNA]</scope>
</reference>
<dbReference type="EMBL" id="FLRD01000109">
    <property type="protein sequence ID" value="SBT38928.1"/>
    <property type="molecule type" value="Genomic_DNA"/>
</dbReference>
<protein>
    <submittedName>
        <fullName evidence="1">T-complex protein 1 subunit zeta, putative</fullName>
    </submittedName>
</protein>
<name>A0A1A8Z4Z4_PLAOA</name>
<evidence type="ECO:0000313" key="3">
    <source>
        <dbReference type="Proteomes" id="UP000078550"/>
    </source>
</evidence>
<keyword evidence="4" id="KW-1185">Reference proteome</keyword>
<evidence type="ECO:0000313" key="4">
    <source>
        <dbReference type="Proteomes" id="UP000078555"/>
    </source>
</evidence>
<accession>A0A1A8Z4Z4</accession>
<organism evidence="1 4">
    <name type="scientific">Plasmodium ovale wallikeri</name>
    <dbReference type="NCBI Taxonomy" id="864142"/>
    <lineage>
        <taxon>Eukaryota</taxon>
        <taxon>Sar</taxon>
        <taxon>Alveolata</taxon>
        <taxon>Apicomplexa</taxon>
        <taxon>Aconoidasida</taxon>
        <taxon>Haemosporida</taxon>
        <taxon>Plasmodiidae</taxon>
        <taxon>Plasmodium</taxon>
        <taxon>Plasmodium (Plasmodium)</taxon>
    </lineage>
</organism>
<evidence type="ECO:0000313" key="1">
    <source>
        <dbReference type="EMBL" id="SBT38928.1"/>
    </source>
</evidence>
<reference evidence="3 4" key="2">
    <citation type="submission" date="2016-05" db="EMBL/GenBank/DDBJ databases">
        <authorList>
            <person name="Naeem Raeece"/>
        </authorList>
    </citation>
    <scope>NUCLEOTIDE SEQUENCE [LARGE SCALE GENOMIC DNA]</scope>
</reference>
<dbReference type="EMBL" id="FLRE01000145">
    <property type="protein sequence ID" value="SBT39567.1"/>
    <property type="molecule type" value="Genomic_DNA"/>
</dbReference>
<dbReference type="Proteomes" id="UP000078550">
    <property type="component" value="Unassembled WGS sequence"/>
</dbReference>
<proteinExistence type="predicted"/>